<reference evidence="16" key="1">
    <citation type="submission" date="2012-06" db="EMBL/GenBank/DDBJ databases">
        <title>Mitogenomics of the Coleoptera under dense taxon sampling.</title>
        <authorList>
            <person name="Timmermans M.J.T.N."/>
            <person name="Lim J."/>
            <person name="Dodsworth S."/>
            <person name="Haran J."/>
            <person name="Ahrens D."/>
            <person name="Bocak L."/>
            <person name="London A."/>
            <person name="Culverwell L."/>
            <person name="Vogler A.P."/>
        </authorList>
    </citation>
    <scope>NUCLEOTIDE SEQUENCE</scope>
</reference>
<geneLocation type="mitochondrion" evidence="16"/>
<dbReference type="PANTHER" id="PTHR11435:SF1">
    <property type="entry name" value="NADH-UBIQUINONE OXIDOREDUCTASE CHAIN 6"/>
    <property type="match status" value="1"/>
</dbReference>
<comment type="similarity">
    <text evidence="2 15">Belongs to the complex I subunit 6 family.</text>
</comment>
<feature type="transmembrane region" description="Helical" evidence="15">
    <location>
        <begin position="47"/>
        <end position="69"/>
    </location>
</feature>
<dbReference type="Pfam" id="PF00499">
    <property type="entry name" value="Oxidored_q3"/>
    <property type="match status" value="1"/>
</dbReference>
<keyword evidence="6 15" id="KW-0679">Respiratory chain</keyword>
<dbReference type="EMBL" id="JX412762">
    <property type="protein sequence ID" value="ALO76541.1"/>
    <property type="molecule type" value="Genomic_DNA"/>
</dbReference>
<evidence type="ECO:0000256" key="10">
    <source>
        <dbReference type="ARBA" id="ARBA00022989"/>
    </source>
</evidence>
<evidence type="ECO:0000256" key="9">
    <source>
        <dbReference type="ARBA" id="ARBA00022982"/>
    </source>
</evidence>
<keyword evidence="15" id="KW-0830">Ubiquinone</keyword>
<evidence type="ECO:0000256" key="5">
    <source>
        <dbReference type="ARBA" id="ARBA00022448"/>
    </source>
</evidence>
<feature type="transmembrane region" description="Helical" evidence="15">
    <location>
        <begin position="81"/>
        <end position="100"/>
    </location>
</feature>
<keyword evidence="9 15" id="KW-0249">Electron transport</keyword>
<dbReference type="InterPro" id="IPR050269">
    <property type="entry name" value="ComplexI_Subunit6"/>
</dbReference>
<proteinExistence type="inferred from homology"/>
<keyword evidence="12 15" id="KW-0496">Mitochondrion</keyword>
<evidence type="ECO:0000256" key="6">
    <source>
        <dbReference type="ARBA" id="ARBA00022660"/>
    </source>
</evidence>
<evidence type="ECO:0000256" key="8">
    <source>
        <dbReference type="ARBA" id="ARBA00022967"/>
    </source>
</evidence>
<evidence type="ECO:0000256" key="2">
    <source>
        <dbReference type="ARBA" id="ARBA00005698"/>
    </source>
</evidence>
<comment type="function">
    <text evidence="15">Core subunit of the mitochondrial membrane respiratory chain NADH dehydrogenase (Complex I) which catalyzes electron transfer from NADH through the respiratory chain, using ubiquinone as an electron acceptor. Essential for the catalytic activity and assembly of complex I.</text>
</comment>
<evidence type="ECO:0000313" key="16">
    <source>
        <dbReference type="EMBL" id="ALO76541.1"/>
    </source>
</evidence>
<dbReference type="PANTHER" id="PTHR11435">
    <property type="entry name" value="NADH UBIQUINONE OXIDOREDUCTASE SUBUNIT ND6"/>
    <property type="match status" value="1"/>
</dbReference>
<dbReference type="EC" id="7.1.1.2" evidence="3 15"/>
<accession>A0A0S2MP93</accession>
<evidence type="ECO:0000256" key="7">
    <source>
        <dbReference type="ARBA" id="ARBA00022692"/>
    </source>
</evidence>
<evidence type="ECO:0000256" key="12">
    <source>
        <dbReference type="ARBA" id="ARBA00023128"/>
    </source>
</evidence>
<dbReference type="GO" id="GO:0008137">
    <property type="term" value="F:NADH dehydrogenase (ubiquinone) activity"/>
    <property type="evidence" value="ECO:0007669"/>
    <property type="project" value="UniProtKB-UniRule"/>
</dbReference>
<protein>
    <recommendedName>
        <fullName evidence="4 15">NADH-ubiquinone oxidoreductase chain 6</fullName>
        <ecNumber evidence="3 15">7.1.1.2</ecNumber>
    </recommendedName>
</protein>
<keyword evidence="11 15" id="KW-0520">NAD</keyword>
<evidence type="ECO:0000256" key="13">
    <source>
        <dbReference type="ARBA" id="ARBA00023136"/>
    </source>
</evidence>
<keyword evidence="13 15" id="KW-0472">Membrane</keyword>
<keyword evidence="5 15" id="KW-0813">Transport</keyword>
<dbReference type="GO" id="GO:0031966">
    <property type="term" value="C:mitochondrial membrane"/>
    <property type="evidence" value="ECO:0007669"/>
    <property type="project" value="UniProtKB-SubCell"/>
</dbReference>
<evidence type="ECO:0000256" key="1">
    <source>
        <dbReference type="ARBA" id="ARBA00004225"/>
    </source>
</evidence>
<evidence type="ECO:0000256" key="15">
    <source>
        <dbReference type="RuleBase" id="RU004430"/>
    </source>
</evidence>
<dbReference type="InterPro" id="IPR001457">
    <property type="entry name" value="NADH_UbQ/plastoQ_OxRdtase_su6"/>
</dbReference>
<evidence type="ECO:0000256" key="4">
    <source>
        <dbReference type="ARBA" id="ARBA00021095"/>
    </source>
</evidence>
<keyword evidence="7 15" id="KW-0812">Transmembrane</keyword>
<evidence type="ECO:0000256" key="11">
    <source>
        <dbReference type="ARBA" id="ARBA00023027"/>
    </source>
</evidence>
<keyword evidence="10 15" id="KW-1133">Transmembrane helix</keyword>
<organism evidence="16">
    <name type="scientific">Perotis lugubris</name>
    <dbReference type="NCBI Taxonomy" id="1205687"/>
    <lineage>
        <taxon>Eukaryota</taxon>
        <taxon>Metazoa</taxon>
        <taxon>Ecdysozoa</taxon>
        <taxon>Arthropoda</taxon>
        <taxon>Hexapoda</taxon>
        <taxon>Insecta</taxon>
        <taxon>Pterygota</taxon>
        <taxon>Neoptera</taxon>
        <taxon>Endopterygota</taxon>
        <taxon>Coleoptera</taxon>
        <taxon>Polyphaga</taxon>
        <taxon>Elateriformia</taxon>
        <taxon>Buprestoidea</taxon>
        <taxon>Buprestidae</taxon>
        <taxon>Chrysochroinae</taxon>
        <taxon>Perotis</taxon>
    </lineage>
</organism>
<sequence>MLLLMSMSLSLSLMFMFTKHPLSMGFTLLLQSVIVSMITGVLNYNFWYSYILFLIMVGGMLVLFIYMTSIASNEKFKNSNMMMMTQLMIIPTAFMLYLMYDKYNLYINLNNSDLFMEMNNSMWTLSLTKFLNYPSNMILFMIIMYLFITLIAIVKITDSTYGALRQKI</sequence>
<comment type="subcellular location">
    <subcellularLocation>
        <location evidence="1 15">Mitochondrion membrane</location>
        <topology evidence="1 15">Multi-pass membrane protein</topology>
    </subcellularLocation>
</comment>
<evidence type="ECO:0000256" key="14">
    <source>
        <dbReference type="ARBA" id="ARBA00049551"/>
    </source>
</evidence>
<comment type="catalytic activity">
    <reaction evidence="14 15">
        <text>a ubiquinone + NADH + 5 H(+)(in) = a ubiquinol + NAD(+) + 4 H(+)(out)</text>
        <dbReference type="Rhea" id="RHEA:29091"/>
        <dbReference type="Rhea" id="RHEA-COMP:9565"/>
        <dbReference type="Rhea" id="RHEA-COMP:9566"/>
        <dbReference type="ChEBI" id="CHEBI:15378"/>
        <dbReference type="ChEBI" id="CHEBI:16389"/>
        <dbReference type="ChEBI" id="CHEBI:17976"/>
        <dbReference type="ChEBI" id="CHEBI:57540"/>
        <dbReference type="ChEBI" id="CHEBI:57945"/>
        <dbReference type="EC" id="7.1.1.2"/>
    </reaction>
</comment>
<keyword evidence="8 15" id="KW-1278">Translocase</keyword>
<feature type="transmembrane region" description="Helical" evidence="15">
    <location>
        <begin position="137"/>
        <end position="157"/>
    </location>
</feature>
<gene>
    <name evidence="16" type="primary">nad6</name>
</gene>
<name>A0A0S2MP93_9COLE</name>
<evidence type="ECO:0000256" key="3">
    <source>
        <dbReference type="ARBA" id="ARBA00012944"/>
    </source>
</evidence>
<dbReference type="AlphaFoldDB" id="A0A0S2MP93"/>